<evidence type="ECO:0000313" key="3">
    <source>
        <dbReference type="Proteomes" id="UP000186931"/>
    </source>
</evidence>
<sequence>MINFANEKLNDFGQLYGRYTAQEFIAQQLLQGQHFYLVNLTFDPLTGEALPQRMSHWLSHDGHALENTELQDRFTYLIDHAVDAINNILIMPRQTINRVHEMTPVYLAQRLDSRSLQWLSRKPGNNLREKLAANPHILAATRKMSFDTLENRLLKTFLIRALGLLLDRQAANFKLTEQQETFIDSIQKILRQEEFLAIKPWQHMPPNNVLLQDKQYRKVWRSWRLLNRLEDDCECQQKNGIASGFNLFSELLKQLASIENCLVLDQAWDFKLDDLSASPAVKHTEEENLVEVLVLDLGNNVAKSCAKIMPHAELLLSLTIDGDIQIQRRVRAEQTQTWRIEFRCVDGLIDLKVNSNVDSADLNTSWQRAMPRNFSRVAKRLVNDLLQGDRGLKLKKNPQVQISSDFVSVMFDGASYKFKSNDKVGWIGPNFLDASGLDCSQSLSLSDHECVFSTKELAQVNNSDLYNYQLNSFATLLTTQIRVNKGMHYLVRDHHSDFETSDLRREINRNFSNVNPLPISIAAVYALLDKKIFKPNDLIMVLSSDQVGIYATPVYYRCGEQIGETYLERHPSIKLSQQGEQQLLQQALVNSGLPHHIAKKFIQLYSYSEIVLNKAQLVLHDGENWYRVPAGIKVENIDIFDVLLKETSVLQKKEEKTYFLSVSTAIKQQNGIKSTQWLASDPLLGSQILLEKQFLAPHKIFWKDHLPPLMARLPVQGIEQNFYFVDTRTSVKPERGVAINIPIETPFTLPPDKEEIRFTIYQGKNSHKQIFSLLLSLRQPLKMPCDCKLTLTYTYGDEQPYKLRFSPIGEKKPFHHVDAQWGKKIDDNESKVVAIPIFPEKVTFEKLFTYPGKERETNIIEWIERNLNQLDDIYHLKLHGRNSKRFDFNYQDIKWVSAKDFGFYELHPQHKSIFVHKSKFKDLDVEKQIFSADVFTKEGRSSLENIGEQGEISEYDLKGLSKRWRFPMLIFSDQSRCFNDAAELSTDFARLGTQAIKQAQDLLVTQGINTTLESELKMFLSYCHKLMPPLAVNDLLQASQDKNLLRNEDTRFKYALGDVSELWQQQLLENLLAPSDDTGGTRATTLEILSVAMWRDKAVIHRLTAEQVITLTYRLNEHLLEEIKWLKKEDKFFKWNSFILRLELLLALLRTRESQDPNIRSLFALNSDLSTQLLSTVEKMTDKQGEALAYQLEQPKVVARVKLVVNKPEGYHRTPDLLYALKLYLSGDDGADQIMITELVNNA</sequence>
<dbReference type="Pfam" id="PF09823">
    <property type="entry name" value="DUF2357"/>
    <property type="match status" value="1"/>
</dbReference>
<dbReference type="AlphaFoldDB" id="A0A1E8E289"/>
<organism evidence="2 3">
    <name type="scientific">Acinetobacter towneri</name>
    <dbReference type="NCBI Taxonomy" id="202956"/>
    <lineage>
        <taxon>Bacteria</taxon>
        <taxon>Pseudomonadati</taxon>
        <taxon>Pseudomonadota</taxon>
        <taxon>Gammaproteobacteria</taxon>
        <taxon>Moraxellales</taxon>
        <taxon>Moraxellaceae</taxon>
        <taxon>Acinetobacter</taxon>
    </lineage>
</organism>
<dbReference type="RefSeq" id="WP_010111359.1">
    <property type="nucleotide sequence ID" value="NZ_MKQS01000008.1"/>
</dbReference>
<evidence type="ECO:0000259" key="1">
    <source>
        <dbReference type="Pfam" id="PF09823"/>
    </source>
</evidence>
<gene>
    <name evidence="2" type="ORF">BJN41_09975</name>
</gene>
<reference evidence="2 3" key="1">
    <citation type="submission" date="2016-10" db="EMBL/GenBank/DDBJ databases">
        <title>Genome of airborne Acinetobacter sp. 5-2Ac02 in the hospital environment: Species near to Acinetobacter towneri.</title>
        <authorList>
            <person name="Barbosa B."/>
            <person name="Fernandez-Garcia L."/>
            <person name="Gato E."/>
            <person name="Leao R."/>
            <person name="Albano R."/>
            <person name="Fernandez B."/>
            <person name="Fernandez-Cuenca F."/>
            <person name="Marques E."/>
            <person name="Tomas M."/>
        </authorList>
    </citation>
    <scope>NUCLEOTIDE SEQUENCE [LARGE SCALE GENOMIC DNA]</scope>
    <source>
        <strain evidence="2 3">5-2Ac02</strain>
    </source>
</reference>
<dbReference type="STRING" id="202956.BJN41_09975"/>
<evidence type="ECO:0000313" key="2">
    <source>
        <dbReference type="EMBL" id="OFE43785.1"/>
    </source>
</evidence>
<dbReference type="Proteomes" id="UP000186931">
    <property type="component" value="Unassembled WGS sequence"/>
</dbReference>
<protein>
    <recommendedName>
        <fullName evidence="1">DUF2357 domain-containing protein</fullName>
    </recommendedName>
</protein>
<name>A0A1E8E289_9GAMM</name>
<dbReference type="InterPro" id="IPR018633">
    <property type="entry name" value="DUF2357"/>
</dbReference>
<feature type="domain" description="DUF2357" evidence="1">
    <location>
        <begin position="80"/>
        <end position="223"/>
    </location>
</feature>
<proteinExistence type="predicted"/>
<dbReference type="EMBL" id="MKQS01000008">
    <property type="protein sequence ID" value="OFE43785.1"/>
    <property type="molecule type" value="Genomic_DNA"/>
</dbReference>
<comment type="caution">
    <text evidence="2">The sequence shown here is derived from an EMBL/GenBank/DDBJ whole genome shotgun (WGS) entry which is preliminary data.</text>
</comment>
<accession>A0A1E8E289</accession>